<dbReference type="PIRSF" id="PIRSF000350">
    <property type="entry name" value="Mercury_reductase_MerA"/>
    <property type="match status" value="1"/>
</dbReference>
<keyword evidence="2 11" id="KW-0285">Flavoprotein</keyword>
<keyword evidence="5 11" id="KW-0560">Oxidoreductase</keyword>
<evidence type="ECO:0000313" key="14">
    <source>
        <dbReference type="EMBL" id="TCU59228.1"/>
    </source>
</evidence>
<feature type="binding site" evidence="9">
    <location>
        <position position="187"/>
    </location>
    <ligand>
        <name>NAD(+)</name>
        <dbReference type="ChEBI" id="CHEBI:57540"/>
    </ligand>
</feature>
<dbReference type="FunFam" id="3.30.390.30:FF:000001">
    <property type="entry name" value="Dihydrolipoyl dehydrogenase"/>
    <property type="match status" value="1"/>
</dbReference>
<dbReference type="PANTHER" id="PTHR43014">
    <property type="entry name" value="MERCURIC REDUCTASE"/>
    <property type="match status" value="1"/>
</dbReference>
<dbReference type="InterPro" id="IPR036188">
    <property type="entry name" value="FAD/NAD-bd_sf"/>
</dbReference>
<keyword evidence="9" id="KW-0520">NAD</keyword>
<evidence type="ECO:0000259" key="13">
    <source>
        <dbReference type="Pfam" id="PF07992"/>
    </source>
</evidence>
<dbReference type="InterPro" id="IPR001100">
    <property type="entry name" value="Pyr_nuc-diS_OxRdtase"/>
</dbReference>
<keyword evidence="15" id="KW-1185">Reference proteome</keyword>
<keyword evidence="14" id="KW-0670">Pyruvate</keyword>
<evidence type="ECO:0000256" key="8">
    <source>
        <dbReference type="PIRSR" id="PIRSR000350-2"/>
    </source>
</evidence>
<dbReference type="Proteomes" id="UP000295773">
    <property type="component" value="Unassembled WGS sequence"/>
</dbReference>
<dbReference type="SUPFAM" id="SSF55424">
    <property type="entry name" value="FAD/NAD-linked reductases, dimerisation (C-terminal) domain"/>
    <property type="match status" value="1"/>
</dbReference>
<feature type="binding site" evidence="9">
    <location>
        <begin position="126"/>
        <end position="128"/>
    </location>
    <ligand>
        <name>FAD</name>
        <dbReference type="ChEBI" id="CHEBI:57692"/>
    </ligand>
</feature>
<dbReference type="SUPFAM" id="SSF51905">
    <property type="entry name" value="FAD/NAD(P)-binding domain"/>
    <property type="match status" value="1"/>
</dbReference>
<feature type="domain" description="Pyridine nucleotide-disulphide oxidoreductase dimerisation" evidence="12">
    <location>
        <begin position="333"/>
        <end position="440"/>
    </location>
</feature>
<dbReference type="InterPro" id="IPR023753">
    <property type="entry name" value="FAD/NAD-binding_dom"/>
</dbReference>
<dbReference type="GeneID" id="73796425"/>
<dbReference type="GO" id="GO:0016668">
    <property type="term" value="F:oxidoreductase activity, acting on a sulfur group of donors, NAD(P) as acceptor"/>
    <property type="evidence" value="ECO:0007669"/>
    <property type="project" value="InterPro"/>
</dbReference>
<feature type="disulfide bond" description="Redox-active" evidence="10">
    <location>
        <begin position="43"/>
        <end position="48"/>
    </location>
</feature>
<feature type="binding site" evidence="9">
    <location>
        <position position="52"/>
    </location>
    <ligand>
        <name>FAD</name>
        <dbReference type="ChEBI" id="CHEBI:57692"/>
    </ligand>
</feature>
<reference evidence="14 15" key="1">
    <citation type="submission" date="2019-03" db="EMBL/GenBank/DDBJ databases">
        <title>Genomic Encyclopedia of Type Strains, Phase IV (KMG-IV): sequencing the most valuable type-strain genomes for metagenomic binning, comparative biology and taxonomic classification.</title>
        <authorList>
            <person name="Goeker M."/>
        </authorList>
    </citation>
    <scope>NUCLEOTIDE SEQUENCE [LARGE SCALE GENOMIC DNA]</scope>
    <source>
        <strain evidence="14 15">DSM 29481</strain>
    </source>
</reference>
<gene>
    <name evidence="14" type="ORF">EDD61_11042</name>
</gene>
<dbReference type="GO" id="GO:0050660">
    <property type="term" value="F:flavin adenine dinucleotide binding"/>
    <property type="evidence" value="ECO:0007669"/>
    <property type="project" value="TreeGrafter"/>
</dbReference>
<keyword evidence="9" id="KW-0547">Nucleotide-binding</keyword>
<keyword evidence="4" id="KW-0521">NADP</keyword>
<keyword evidence="3 9" id="KW-0274">FAD</keyword>
<feature type="binding site" evidence="9">
    <location>
        <position position="256"/>
    </location>
    <ligand>
        <name>NAD(+)</name>
        <dbReference type="ChEBI" id="CHEBI:57540"/>
    </ligand>
</feature>
<comment type="cofactor">
    <cofactor evidence="9">
        <name>FAD</name>
        <dbReference type="ChEBI" id="CHEBI:57692"/>
    </cofactor>
    <text evidence="9">Binds 1 FAD per subunit.</text>
</comment>
<dbReference type="Pfam" id="PF07992">
    <property type="entry name" value="Pyr_redox_2"/>
    <property type="match status" value="1"/>
</dbReference>
<evidence type="ECO:0000256" key="1">
    <source>
        <dbReference type="ARBA" id="ARBA00007532"/>
    </source>
</evidence>
<dbReference type="RefSeq" id="WP_008687230.1">
    <property type="nucleotide sequence ID" value="NZ_AP024510.1"/>
</dbReference>
<feature type="domain" description="FAD/NAD(P)-binding" evidence="13">
    <location>
        <begin position="5"/>
        <end position="306"/>
    </location>
</feature>
<dbReference type="PROSITE" id="PS00076">
    <property type="entry name" value="PYRIDINE_REDOX_1"/>
    <property type="match status" value="1"/>
</dbReference>
<dbReference type="Gene3D" id="3.30.390.30">
    <property type="match status" value="1"/>
</dbReference>
<evidence type="ECO:0000256" key="2">
    <source>
        <dbReference type="ARBA" id="ARBA00022630"/>
    </source>
</evidence>
<evidence type="ECO:0000256" key="4">
    <source>
        <dbReference type="ARBA" id="ARBA00022857"/>
    </source>
</evidence>
<evidence type="ECO:0000313" key="15">
    <source>
        <dbReference type="Proteomes" id="UP000295773"/>
    </source>
</evidence>
<proteinExistence type="inferred from homology"/>
<dbReference type="EMBL" id="SMBP01000010">
    <property type="protein sequence ID" value="TCU59228.1"/>
    <property type="molecule type" value="Genomic_DNA"/>
</dbReference>
<dbReference type="GO" id="GO:0003955">
    <property type="term" value="F:NAD(P)H dehydrogenase (quinone) activity"/>
    <property type="evidence" value="ECO:0007669"/>
    <property type="project" value="TreeGrafter"/>
</dbReference>
<name>A0A4R3TBK2_9FIRM</name>
<dbReference type="InterPro" id="IPR016156">
    <property type="entry name" value="FAD/NAD-linked_Rdtase_dimer_sf"/>
</dbReference>
<organism evidence="14 15">
    <name type="scientific">Longicatena caecimuris</name>
    <dbReference type="NCBI Taxonomy" id="1796635"/>
    <lineage>
        <taxon>Bacteria</taxon>
        <taxon>Bacillati</taxon>
        <taxon>Bacillota</taxon>
        <taxon>Erysipelotrichia</taxon>
        <taxon>Erysipelotrichales</taxon>
        <taxon>Erysipelotrichaceae</taxon>
        <taxon>Longicatena</taxon>
    </lineage>
</organism>
<evidence type="ECO:0000256" key="6">
    <source>
        <dbReference type="ARBA" id="ARBA00023157"/>
    </source>
</evidence>
<evidence type="ECO:0000256" key="9">
    <source>
        <dbReference type="PIRSR" id="PIRSR000350-3"/>
    </source>
</evidence>
<evidence type="ECO:0000256" key="3">
    <source>
        <dbReference type="ARBA" id="ARBA00022827"/>
    </source>
</evidence>
<evidence type="ECO:0000256" key="7">
    <source>
        <dbReference type="ARBA" id="ARBA00023284"/>
    </source>
</evidence>
<keyword evidence="7 11" id="KW-0676">Redox-active center</keyword>
<dbReference type="InterPro" id="IPR012999">
    <property type="entry name" value="Pyr_OxRdtase_I_AS"/>
</dbReference>
<evidence type="ECO:0000259" key="12">
    <source>
        <dbReference type="Pfam" id="PF02852"/>
    </source>
</evidence>
<dbReference type="InterPro" id="IPR004099">
    <property type="entry name" value="Pyr_nucl-diS_OxRdtase_dimer"/>
</dbReference>
<dbReference type="PRINTS" id="PR00368">
    <property type="entry name" value="FADPNR"/>
</dbReference>
<sequence>MKKYDAIMIGFGKGAKTLAAEFAKQGKKVAMIEKSSKMYGGTCINEGCIPSKSLIVQAGKRTFSDAINKKEEITSILRKKNFEKLNQNPNIDVITAKASFVNTHVISYENEKGTKEIYGDYLFVNTGSVPIIPNIQGIEHTKHIYVSADIMKEKEQPKTLAIIGGGYIGLEFSSMFARYGTQVTVFEYGDRLVKREDEDIALHIQQILERQGVQFEFKSNVLSVENVNDSDVIVTYKNKDGNIQQLTVNAVLLATGRKANTDGLHLEQAGVETDARGAIKVNRYLQTSQPHIYAMGDVKGGLQFTYISLDDYRIVKDHIFGDKKRTTDNRGAIPYSVFIEPTFSRVGMSEEEAKNEGYEIKVAKLAVSAIPRAHVNECKEGVLKAIADAKTDKILGCVLLCTASEEMINFVQLAINLGLKTSDIANHIFTHPTMSEALNDLFGNF</sequence>
<dbReference type="Gene3D" id="3.50.50.60">
    <property type="entry name" value="FAD/NAD(P)-binding domain"/>
    <property type="match status" value="2"/>
</dbReference>
<feature type="active site" description="Proton acceptor" evidence="8">
    <location>
        <position position="431"/>
    </location>
</feature>
<comment type="similarity">
    <text evidence="1 11">Belongs to the class-I pyridine nucleotide-disulfide oxidoreductase family.</text>
</comment>
<feature type="binding site" evidence="9">
    <location>
        <position position="297"/>
    </location>
    <ligand>
        <name>FAD</name>
        <dbReference type="ChEBI" id="CHEBI:57692"/>
    </ligand>
</feature>
<evidence type="ECO:0000256" key="10">
    <source>
        <dbReference type="PIRSR" id="PIRSR000350-4"/>
    </source>
</evidence>
<feature type="binding site" evidence="9">
    <location>
        <begin position="164"/>
        <end position="171"/>
    </location>
    <ligand>
        <name>NAD(+)</name>
        <dbReference type="ChEBI" id="CHEBI:57540"/>
    </ligand>
</feature>
<keyword evidence="6" id="KW-1015">Disulfide bond</keyword>
<dbReference type="PANTHER" id="PTHR43014:SF4">
    <property type="entry name" value="PYRIDINE NUCLEOTIDE-DISULFIDE OXIDOREDUCTASE RCLA-RELATED"/>
    <property type="match status" value="1"/>
</dbReference>
<comment type="caution">
    <text evidence="14">The sequence shown here is derived from an EMBL/GenBank/DDBJ whole genome shotgun (WGS) entry which is preliminary data.</text>
</comment>
<dbReference type="PRINTS" id="PR00411">
    <property type="entry name" value="PNDRDTASEI"/>
</dbReference>
<dbReference type="Pfam" id="PF02852">
    <property type="entry name" value="Pyr_redox_dim"/>
    <property type="match status" value="1"/>
</dbReference>
<evidence type="ECO:0000256" key="11">
    <source>
        <dbReference type="RuleBase" id="RU003691"/>
    </source>
</evidence>
<accession>A0A4R3TBK2</accession>
<protein>
    <submittedName>
        <fullName evidence="14">Pyruvate/2-oxoglutarate dehydrogenase complex dihydrolipoamide dehydrogenase (E3) component</fullName>
    </submittedName>
</protein>
<dbReference type="AlphaFoldDB" id="A0A4R3TBK2"/>
<evidence type="ECO:0000256" key="5">
    <source>
        <dbReference type="ARBA" id="ARBA00023002"/>
    </source>
</evidence>